<dbReference type="InterPro" id="IPR039760">
    <property type="entry name" value="MOFRL_protein"/>
</dbReference>
<dbReference type="PANTHER" id="PTHR12227">
    <property type="entry name" value="GLYCERATE KINASE"/>
    <property type="match status" value="1"/>
</dbReference>
<name>A0A517TVU2_9BACT</name>
<dbReference type="GO" id="GO:0005737">
    <property type="term" value="C:cytoplasm"/>
    <property type="evidence" value="ECO:0007669"/>
    <property type="project" value="TreeGrafter"/>
</dbReference>
<dbReference type="Proteomes" id="UP000317909">
    <property type="component" value="Chromosome"/>
</dbReference>
<dbReference type="InterPro" id="IPR025286">
    <property type="entry name" value="MOFRL_assoc_dom"/>
</dbReference>
<dbReference type="Gene3D" id="3.40.50.10180">
    <property type="entry name" value="Glycerate kinase, MOFRL-like N-terminal domain"/>
    <property type="match status" value="1"/>
</dbReference>
<proteinExistence type="predicted"/>
<dbReference type="AlphaFoldDB" id="A0A517TVU2"/>
<keyword evidence="3" id="KW-0560">Oxidoreductase</keyword>
<evidence type="ECO:0000313" key="3">
    <source>
        <dbReference type="EMBL" id="QDT72486.1"/>
    </source>
</evidence>
<dbReference type="KEGG" id="llh:I41_16650"/>
<dbReference type="Pfam" id="PF05161">
    <property type="entry name" value="MOFRL"/>
    <property type="match status" value="1"/>
</dbReference>
<dbReference type="Pfam" id="PF13660">
    <property type="entry name" value="DUF4147"/>
    <property type="match status" value="1"/>
</dbReference>
<protein>
    <submittedName>
        <fullName evidence="3">Hydroxypyruvate reductase</fullName>
        <ecNumber evidence="3">1.1.1.81</ecNumber>
    </submittedName>
</protein>
<evidence type="ECO:0000259" key="1">
    <source>
        <dbReference type="Pfam" id="PF05161"/>
    </source>
</evidence>
<dbReference type="EC" id="1.1.1.81" evidence="3"/>
<dbReference type="InterPro" id="IPR037035">
    <property type="entry name" value="GK-like_C_sf"/>
</dbReference>
<evidence type="ECO:0000259" key="2">
    <source>
        <dbReference type="Pfam" id="PF13660"/>
    </source>
</evidence>
<feature type="domain" description="MOFRL-associated" evidence="2">
    <location>
        <begin position="12"/>
        <end position="249"/>
    </location>
</feature>
<dbReference type="RefSeq" id="WP_145432050.1">
    <property type="nucleotide sequence ID" value="NZ_CP036339.1"/>
</dbReference>
<dbReference type="GO" id="GO:0008887">
    <property type="term" value="F:glycerate kinase activity"/>
    <property type="evidence" value="ECO:0007669"/>
    <property type="project" value="InterPro"/>
</dbReference>
<dbReference type="Gene3D" id="3.40.1480.10">
    <property type="entry name" value="MOFRL domain"/>
    <property type="match status" value="1"/>
</dbReference>
<dbReference type="OrthoDB" id="9766552at2"/>
<dbReference type="GO" id="GO:0016618">
    <property type="term" value="F:hydroxypyruvate reductase [NAD(P)H] activity"/>
    <property type="evidence" value="ECO:0007669"/>
    <property type="project" value="UniProtKB-EC"/>
</dbReference>
<dbReference type="InterPro" id="IPR038614">
    <property type="entry name" value="GK_N_sf"/>
</dbReference>
<evidence type="ECO:0000313" key="4">
    <source>
        <dbReference type="Proteomes" id="UP000317909"/>
    </source>
</evidence>
<gene>
    <name evidence="3" type="primary">ttuD</name>
    <name evidence="3" type="ORF">I41_16650</name>
</gene>
<dbReference type="EMBL" id="CP036339">
    <property type="protein sequence ID" value="QDT72486.1"/>
    <property type="molecule type" value="Genomic_DNA"/>
</dbReference>
<dbReference type="PANTHER" id="PTHR12227:SF0">
    <property type="entry name" value="GLYCERATE KINASE"/>
    <property type="match status" value="1"/>
</dbReference>
<keyword evidence="4" id="KW-1185">Reference proteome</keyword>
<sequence>MLRTPEQLRADALRIWRAGLEAVRSPQLVFDAVEVEGSTLRLGEEFFDLNAMDRIAVAGGGKAAAGMAVALEQALGPRMLRAKRVSGVVNVPADCLQPTDAIRLHAGRPAGVNEPTAEGMVGVGEMLRIVSQLGPRDLCICLVSGGGSALLPAPIDGFALEDKVELTREMSARGATIAQMNAVRRALSRVKGGGLAAACRAGRLVSLILSDVPGDDLAAISSGPTVLGAAEPRAAIDVIDALSLANFPAGAKARDLLQRRTIEGDAPGQTANKFGCEISNLLIGNNATAVDGAGVEAERLGYSHAMVSANAPEGAVEGVAAGIVALAQRMRDESGPDCLISGGEPTVRLAPAAERGKGGRNQQLCLAALAELSDWRRLCLISGGTDGEDGPTDAAGACVDEFIAAKVQRLHLDPRPSLARNDAYTFFDAVGGLLRTGPTHTNVCDLRVLTVSRAD</sequence>
<accession>A0A517TVU2</accession>
<feature type="domain" description="MOFRL" evidence="1">
    <location>
        <begin position="338"/>
        <end position="445"/>
    </location>
</feature>
<dbReference type="SUPFAM" id="SSF82544">
    <property type="entry name" value="GckA/TtuD-like"/>
    <property type="match status" value="1"/>
</dbReference>
<dbReference type="InterPro" id="IPR007835">
    <property type="entry name" value="MOFRL"/>
</dbReference>
<keyword evidence="3" id="KW-0670">Pyruvate</keyword>
<reference evidence="3 4" key="1">
    <citation type="submission" date="2019-02" db="EMBL/GenBank/DDBJ databases">
        <title>Deep-cultivation of Planctomycetes and their phenomic and genomic characterization uncovers novel biology.</title>
        <authorList>
            <person name="Wiegand S."/>
            <person name="Jogler M."/>
            <person name="Boedeker C."/>
            <person name="Pinto D."/>
            <person name="Vollmers J."/>
            <person name="Rivas-Marin E."/>
            <person name="Kohn T."/>
            <person name="Peeters S.H."/>
            <person name="Heuer A."/>
            <person name="Rast P."/>
            <person name="Oberbeckmann S."/>
            <person name="Bunk B."/>
            <person name="Jeske O."/>
            <person name="Meyerdierks A."/>
            <person name="Storesund J.E."/>
            <person name="Kallscheuer N."/>
            <person name="Luecker S."/>
            <person name="Lage O.M."/>
            <person name="Pohl T."/>
            <person name="Merkel B.J."/>
            <person name="Hornburger P."/>
            <person name="Mueller R.-W."/>
            <person name="Bruemmer F."/>
            <person name="Labrenz M."/>
            <person name="Spormann A.M."/>
            <person name="Op den Camp H."/>
            <person name="Overmann J."/>
            <person name="Amann R."/>
            <person name="Jetten M.S.M."/>
            <person name="Mascher T."/>
            <person name="Medema M.H."/>
            <person name="Devos D.P."/>
            <person name="Kaster A.-K."/>
            <person name="Ovreas L."/>
            <person name="Rohde M."/>
            <person name="Galperin M.Y."/>
            <person name="Jogler C."/>
        </authorList>
    </citation>
    <scope>NUCLEOTIDE SEQUENCE [LARGE SCALE GENOMIC DNA]</scope>
    <source>
        <strain evidence="3 4">I41</strain>
    </source>
</reference>
<organism evidence="3 4">
    <name type="scientific">Lacipirellula limnantheis</name>
    <dbReference type="NCBI Taxonomy" id="2528024"/>
    <lineage>
        <taxon>Bacteria</taxon>
        <taxon>Pseudomonadati</taxon>
        <taxon>Planctomycetota</taxon>
        <taxon>Planctomycetia</taxon>
        <taxon>Pirellulales</taxon>
        <taxon>Lacipirellulaceae</taxon>
        <taxon>Lacipirellula</taxon>
    </lineage>
</organism>